<feature type="transmembrane region" description="Helical" evidence="1">
    <location>
        <begin position="164"/>
        <end position="184"/>
    </location>
</feature>
<evidence type="ECO:0000313" key="3">
    <source>
        <dbReference type="EMBL" id="KAJ7608232.1"/>
    </source>
</evidence>
<keyword evidence="4" id="KW-1185">Reference proteome</keyword>
<gene>
    <name evidence="3" type="ORF">FB45DRAFT_947029</name>
</gene>
<organism evidence="3 4">
    <name type="scientific">Roridomyces roridus</name>
    <dbReference type="NCBI Taxonomy" id="1738132"/>
    <lineage>
        <taxon>Eukaryota</taxon>
        <taxon>Fungi</taxon>
        <taxon>Dikarya</taxon>
        <taxon>Basidiomycota</taxon>
        <taxon>Agaricomycotina</taxon>
        <taxon>Agaricomycetes</taxon>
        <taxon>Agaricomycetidae</taxon>
        <taxon>Agaricales</taxon>
        <taxon>Marasmiineae</taxon>
        <taxon>Mycenaceae</taxon>
        <taxon>Roridomyces</taxon>
    </lineage>
</organism>
<dbReference type="InterPro" id="IPR045339">
    <property type="entry name" value="DUF6534"/>
</dbReference>
<feature type="transmembrane region" description="Helical" evidence="1">
    <location>
        <begin position="12"/>
        <end position="39"/>
    </location>
</feature>
<keyword evidence="1" id="KW-1133">Transmembrane helix</keyword>
<reference evidence="3" key="1">
    <citation type="submission" date="2023-03" db="EMBL/GenBank/DDBJ databases">
        <title>Massive genome expansion in bonnet fungi (Mycena s.s.) driven by repeated elements and novel gene families across ecological guilds.</title>
        <authorList>
            <consortium name="Lawrence Berkeley National Laboratory"/>
            <person name="Harder C.B."/>
            <person name="Miyauchi S."/>
            <person name="Viragh M."/>
            <person name="Kuo A."/>
            <person name="Thoen E."/>
            <person name="Andreopoulos B."/>
            <person name="Lu D."/>
            <person name="Skrede I."/>
            <person name="Drula E."/>
            <person name="Henrissat B."/>
            <person name="Morin E."/>
            <person name="Kohler A."/>
            <person name="Barry K."/>
            <person name="LaButti K."/>
            <person name="Morin E."/>
            <person name="Salamov A."/>
            <person name="Lipzen A."/>
            <person name="Mereny Z."/>
            <person name="Hegedus B."/>
            <person name="Baldrian P."/>
            <person name="Stursova M."/>
            <person name="Weitz H."/>
            <person name="Taylor A."/>
            <person name="Grigoriev I.V."/>
            <person name="Nagy L.G."/>
            <person name="Martin F."/>
            <person name="Kauserud H."/>
        </authorList>
    </citation>
    <scope>NUCLEOTIDE SEQUENCE</scope>
    <source>
        <strain evidence="3">9284</strain>
    </source>
</reference>
<feature type="transmembrane region" description="Helical" evidence="1">
    <location>
        <begin position="205"/>
        <end position="227"/>
    </location>
</feature>
<keyword evidence="1" id="KW-0812">Transmembrane</keyword>
<dbReference type="PANTHER" id="PTHR40465:SF1">
    <property type="entry name" value="DUF6534 DOMAIN-CONTAINING PROTEIN"/>
    <property type="match status" value="1"/>
</dbReference>
<proteinExistence type="predicted"/>
<dbReference type="Proteomes" id="UP001221142">
    <property type="component" value="Unassembled WGS sequence"/>
</dbReference>
<protein>
    <recommendedName>
        <fullName evidence="2">DUF6534 domain-containing protein</fullName>
    </recommendedName>
</protein>
<feature type="transmembrane region" description="Helical" evidence="1">
    <location>
        <begin position="51"/>
        <end position="72"/>
    </location>
</feature>
<feature type="transmembrane region" description="Helical" evidence="1">
    <location>
        <begin position="233"/>
        <end position="254"/>
    </location>
</feature>
<evidence type="ECO:0000256" key="1">
    <source>
        <dbReference type="SAM" id="Phobius"/>
    </source>
</evidence>
<feature type="transmembrane region" description="Helical" evidence="1">
    <location>
        <begin position="92"/>
        <end position="110"/>
    </location>
</feature>
<keyword evidence="1" id="KW-0472">Membrane</keyword>
<feature type="transmembrane region" description="Helical" evidence="1">
    <location>
        <begin position="122"/>
        <end position="144"/>
    </location>
</feature>
<evidence type="ECO:0000259" key="2">
    <source>
        <dbReference type="Pfam" id="PF20152"/>
    </source>
</evidence>
<dbReference type="Pfam" id="PF20152">
    <property type="entry name" value="DUF6534"/>
    <property type="match status" value="1"/>
</dbReference>
<evidence type="ECO:0000313" key="4">
    <source>
        <dbReference type="Proteomes" id="UP001221142"/>
    </source>
</evidence>
<dbReference type="PANTHER" id="PTHR40465">
    <property type="entry name" value="CHROMOSOME 1, WHOLE GENOME SHOTGUN SEQUENCE"/>
    <property type="match status" value="1"/>
</dbReference>
<comment type="caution">
    <text evidence="3">The sequence shown here is derived from an EMBL/GenBank/DDBJ whole genome shotgun (WGS) entry which is preliminary data.</text>
</comment>
<name>A0AAD7B2L1_9AGAR</name>
<dbReference type="AlphaFoldDB" id="A0AAD7B2L1"/>
<feature type="domain" description="DUF6534" evidence="2">
    <location>
        <begin position="170"/>
        <end position="256"/>
    </location>
</feature>
<accession>A0AAD7B2L1</accession>
<dbReference type="EMBL" id="JARKIF010000046">
    <property type="protein sequence ID" value="KAJ7608232.1"/>
    <property type="molecule type" value="Genomic_DNA"/>
</dbReference>
<sequence length="345" mass="39220">MSSLPINESIDLTLGSLLAGSMSAVGLSAIVGFQTFLYFQIYPQDQMRYKLLVAWVWLIDAAHTLFVCLTVWDFAIAHFGDKEHLNVIPFWYPAHALMSFAATFTANMFYTWRIHKMSKGNWYLIVPILMLCVARLTCGLVLSSVEIKFKLWATVYDHFLTVRAASYVASAITDIVISVSRYYYLRGLNQGYFQTKEVLDTVLVFTINDGLLTSAVAVAIMTCTLAMHTNFVWIGLFFNLTKLFANSILATLNLRNWYRHMHRPMGISLSREPHLRNTVQFEMNRGHMPTSPRAETMTQNADSGMMDESDVLEVQVNKQIEYHVEMDKYSGSTLDGVPKTVDLKV</sequence>